<dbReference type="Proteomes" id="UP001497382">
    <property type="component" value="Unassembled WGS sequence"/>
</dbReference>
<dbReference type="PROSITE" id="PS50950">
    <property type="entry name" value="ZF_THAP"/>
    <property type="match status" value="1"/>
</dbReference>
<evidence type="ECO:0000259" key="6">
    <source>
        <dbReference type="PROSITE" id="PS50950"/>
    </source>
</evidence>
<keyword evidence="4 5" id="KW-0238">DNA-binding</keyword>
<accession>A0AAV1Z2D8</accession>
<evidence type="ECO:0000256" key="2">
    <source>
        <dbReference type="ARBA" id="ARBA00022771"/>
    </source>
</evidence>
<evidence type="ECO:0000256" key="1">
    <source>
        <dbReference type="ARBA" id="ARBA00022723"/>
    </source>
</evidence>
<evidence type="ECO:0000256" key="5">
    <source>
        <dbReference type="PROSITE-ProRule" id="PRU00309"/>
    </source>
</evidence>
<proteinExistence type="predicted"/>
<keyword evidence="2 5" id="KW-0863">Zinc-finger</keyword>
<name>A0AAV1Z2D8_9ARAC</name>
<comment type="caution">
    <text evidence="7">The sequence shown here is derived from an EMBL/GenBank/DDBJ whole genome shotgun (WGS) entry which is preliminary data.</text>
</comment>
<keyword evidence="3" id="KW-0862">Zinc</keyword>
<dbReference type="GO" id="GO:0008270">
    <property type="term" value="F:zinc ion binding"/>
    <property type="evidence" value="ECO:0007669"/>
    <property type="project" value="UniProtKB-KW"/>
</dbReference>
<gene>
    <name evidence="7" type="ORF">LARSCL_LOCUS2324</name>
</gene>
<evidence type="ECO:0000256" key="3">
    <source>
        <dbReference type="ARBA" id="ARBA00022833"/>
    </source>
</evidence>
<evidence type="ECO:0000313" key="7">
    <source>
        <dbReference type="EMBL" id="CAL1265091.1"/>
    </source>
</evidence>
<dbReference type="InterPro" id="IPR006612">
    <property type="entry name" value="THAP_Znf"/>
</dbReference>
<evidence type="ECO:0000256" key="4">
    <source>
        <dbReference type="ARBA" id="ARBA00023125"/>
    </source>
</evidence>
<keyword evidence="1" id="KW-0479">Metal-binding</keyword>
<sequence length="41" mass="4942">MVRICCVFGCNEKFIKGGPVTFHCFPKNENRRKIWEKKLKR</sequence>
<organism evidence="7 8">
    <name type="scientific">Larinioides sclopetarius</name>
    <dbReference type="NCBI Taxonomy" id="280406"/>
    <lineage>
        <taxon>Eukaryota</taxon>
        <taxon>Metazoa</taxon>
        <taxon>Ecdysozoa</taxon>
        <taxon>Arthropoda</taxon>
        <taxon>Chelicerata</taxon>
        <taxon>Arachnida</taxon>
        <taxon>Araneae</taxon>
        <taxon>Araneomorphae</taxon>
        <taxon>Entelegynae</taxon>
        <taxon>Araneoidea</taxon>
        <taxon>Araneidae</taxon>
        <taxon>Larinioides</taxon>
    </lineage>
</organism>
<dbReference type="Pfam" id="PF05485">
    <property type="entry name" value="THAP"/>
    <property type="match status" value="1"/>
</dbReference>
<protein>
    <recommendedName>
        <fullName evidence="6">THAP-type domain-containing protein</fullName>
    </recommendedName>
</protein>
<feature type="domain" description="THAP-type" evidence="6">
    <location>
        <begin position="1"/>
        <end position="41"/>
    </location>
</feature>
<evidence type="ECO:0000313" key="8">
    <source>
        <dbReference type="Proteomes" id="UP001497382"/>
    </source>
</evidence>
<dbReference type="EMBL" id="CAXIEN010000016">
    <property type="protein sequence ID" value="CAL1265091.1"/>
    <property type="molecule type" value="Genomic_DNA"/>
</dbReference>
<reference evidence="7 8" key="1">
    <citation type="submission" date="2024-04" db="EMBL/GenBank/DDBJ databases">
        <authorList>
            <person name="Rising A."/>
            <person name="Reimegard J."/>
            <person name="Sonavane S."/>
            <person name="Akerstrom W."/>
            <person name="Nylinder S."/>
            <person name="Hedman E."/>
            <person name="Kallberg Y."/>
        </authorList>
    </citation>
    <scope>NUCLEOTIDE SEQUENCE [LARGE SCALE GENOMIC DNA]</scope>
</reference>
<dbReference type="SUPFAM" id="SSF57716">
    <property type="entry name" value="Glucocorticoid receptor-like (DNA-binding domain)"/>
    <property type="match status" value="1"/>
</dbReference>
<dbReference type="AlphaFoldDB" id="A0AAV1Z2D8"/>
<feature type="non-terminal residue" evidence="7">
    <location>
        <position position="41"/>
    </location>
</feature>
<keyword evidence="8" id="KW-1185">Reference proteome</keyword>
<dbReference type="GO" id="GO:0003677">
    <property type="term" value="F:DNA binding"/>
    <property type="evidence" value="ECO:0007669"/>
    <property type="project" value="UniProtKB-UniRule"/>
</dbReference>